<name>A0AAE0FRN4_9CHLO</name>
<feature type="region of interest" description="Disordered" evidence="2">
    <location>
        <begin position="141"/>
        <end position="204"/>
    </location>
</feature>
<dbReference type="Proteomes" id="UP001190700">
    <property type="component" value="Unassembled WGS sequence"/>
</dbReference>
<evidence type="ECO:0000313" key="3">
    <source>
        <dbReference type="EMBL" id="KAK3264802.1"/>
    </source>
</evidence>
<feature type="region of interest" description="Disordered" evidence="2">
    <location>
        <begin position="254"/>
        <end position="298"/>
    </location>
</feature>
<feature type="region of interest" description="Disordered" evidence="2">
    <location>
        <begin position="706"/>
        <end position="732"/>
    </location>
</feature>
<protein>
    <submittedName>
        <fullName evidence="3">Uncharacterized protein</fullName>
    </submittedName>
</protein>
<evidence type="ECO:0000313" key="4">
    <source>
        <dbReference type="Proteomes" id="UP001190700"/>
    </source>
</evidence>
<gene>
    <name evidence="3" type="ORF">CYMTET_26480</name>
</gene>
<feature type="coiled-coil region" evidence="1">
    <location>
        <begin position="774"/>
        <end position="858"/>
    </location>
</feature>
<proteinExistence type="predicted"/>
<sequence length="1105" mass="123192">MVAEGSSETEQISPSEGVNFSTLRKDAESQLKEAEAKLTLLRDSKKEAFDKANTVQLVSEQFTAEGDGEPRPATESSTPRKQDVDEDAHFDYLLRSRAKAAEERAQLLNQADLSPSRMRAVRKREIEEMEVNLLQKRTQLEQRYTQNVSPESESGQTRARTAQKRPPQHSVHLQPQQHLQLQQWRPPSENAPVPSATQWEQQQQQQLELQRMQIEQQLLAQQQKHQKQLQKQRRELQQLQHLQLLQVEQQQQQQQQLDSISPHAAGHSPQATATSQGSPARSEIGSLGGWMDTPGNESAMATLSSLKSTGETSTSQGAADFKQRQQLVESQLASAAQKKSKKKGEKGVKEAEKRGKSKAKDTEVAGPSDESFPLDEPGAPSSLHVGMPAPYAMGMTVQQPAGHSKEKERPSRGTVEAAKTEARKVEMEGMLRVAQDGAKARVDERSLDLELIKILGDQISSREGTVTDVLHEEVQRLRETNDQMLDRQRMSLEAVEAENGRLRHLVGELQTTNGALAKSETTYAVKMENLEIDVENRVDKWNAETDMKLQKKDEEMDRRDEDARARMKALQEEMEKKVAAAMQAKLQAEEDATRRIAAAEELVTELKAAATAFQSEAASLSREVERGQDELERMSRTNATLQEAQDKLLEQNHRLVDKALNPGTDFVKLQDEELSQMRALIDRLQQANVELQSRLDAEVKAHAEAIKDKGRGRSGSIVLKEESSRRQEMEAQRVEAAKMERERMEHKRSEEAVTALALEVELVSKTNTELELALAEALSSNAKLQVAYDELKMETFDSASQKSEETAVLKTECEHLRAKSARLQRESEATKRRVETLEEELREERAQSELLRGQLQEEHRVEADREAAARRAEFAERRSKISEMLEEVATTPAPFGGQALPGTGAGDALTLPGAAKTSIPVTPVTALQPRGSVTPAFSLNHDDPEQLHFYTALAGPGSDYLRLQSCRVDHLAATLGSKPDGSMAAILFSDLVFEEIGGSDDESPTLSKSGLVVTASSLHSLSLDTDSLYDCKWSLGLKDIVRGTWEEGSTEQLCLYHEVDKKPRTLRTPRRNVLIGSVVKALFALEHDVTLRKDSDEQVYTLHIS</sequence>
<feature type="compositionally biased region" description="Low complexity" evidence="2">
    <location>
        <begin position="168"/>
        <end position="183"/>
    </location>
</feature>
<evidence type="ECO:0000256" key="1">
    <source>
        <dbReference type="SAM" id="Coils"/>
    </source>
</evidence>
<evidence type="ECO:0000256" key="2">
    <source>
        <dbReference type="SAM" id="MobiDB-lite"/>
    </source>
</evidence>
<keyword evidence="1" id="KW-0175">Coiled coil</keyword>
<feature type="region of interest" description="Disordered" evidence="2">
    <location>
        <begin position="43"/>
        <end position="87"/>
    </location>
</feature>
<dbReference type="AlphaFoldDB" id="A0AAE0FRN4"/>
<accession>A0AAE0FRN4</accession>
<feature type="compositionally biased region" description="Polar residues" evidence="2">
    <location>
        <begin position="269"/>
        <end position="279"/>
    </location>
</feature>
<feature type="compositionally biased region" description="Polar residues" evidence="2">
    <location>
        <begin position="1"/>
        <end position="22"/>
    </location>
</feature>
<organism evidence="3 4">
    <name type="scientific">Cymbomonas tetramitiformis</name>
    <dbReference type="NCBI Taxonomy" id="36881"/>
    <lineage>
        <taxon>Eukaryota</taxon>
        <taxon>Viridiplantae</taxon>
        <taxon>Chlorophyta</taxon>
        <taxon>Pyramimonadophyceae</taxon>
        <taxon>Pyramimonadales</taxon>
        <taxon>Pyramimonadaceae</taxon>
        <taxon>Cymbomonas</taxon>
    </lineage>
</organism>
<reference evidence="3 4" key="1">
    <citation type="journal article" date="2015" name="Genome Biol. Evol.">
        <title>Comparative Genomics of a Bacterivorous Green Alga Reveals Evolutionary Causalities and Consequences of Phago-Mixotrophic Mode of Nutrition.</title>
        <authorList>
            <person name="Burns J.A."/>
            <person name="Paasch A."/>
            <person name="Narechania A."/>
            <person name="Kim E."/>
        </authorList>
    </citation>
    <scope>NUCLEOTIDE SEQUENCE [LARGE SCALE GENOMIC DNA]</scope>
    <source>
        <strain evidence="3 4">PLY_AMNH</strain>
    </source>
</reference>
<feature type="compositionally biased region" description="Basic and acidic residues" evidence="2">
    <location>
        <begin position="345"/>
        <end position="363"/>
    </location>
</feature>
<keyword evidence="4" id="KW-1185">Reference proteome</keyword>
<feature type="region of interest" description="Disordered" evidence="2">
    <location>
        <begin position="1"/>
        <end position="29"/>
    </location>
</feature>
<feature type="coiled-coil region" evidence="1">
    <location>
        <begin position="204"/>
        <end position="242"/>
    </location>
</feature>
<feature type="compositionally biased region" description="Basic and acidic residues" evidence="2">
    <location>
        <begin position="719"/>
        <end position="732"/>
    </location>
</feature>
<feature type="compositionally biased region" description="Polar residues" evidence="2">
    <location>
        <begin position="53"/>
        <end position="62"/>
    </location>
</feature>
<feature type="compositionally biased region" description="Basic and acidic residues" evidence="2">
    <location>
        <begin position="68"/>
        <end position="87"/>
    </location>
</feature>
<dbReference type="EMBL" id="LGRX02014347">
    <property type="protein sequence ID" value="KAK3264802.1"/>
    <property type="molecule type" value="Genomic_DNA"/>
</dbReference>
<comment type="caution">
    <text evidence="3">The sequence shown here is derived from an EMBL/GenBank/DDBJ whole genome shotgun (WGS) entry which is preliminary data.</text>
</comment>
<feature type="compositionally biased region" description="Polar residues" evidence="2">
    <location>
        <begin position="141"/>
        <end position="160"/>
    </location>
</feature>
<feature type="region of interest" description="Disordered" evidence="2">
    <location>
        <begin position="327"/>
        <end position="419"/>
    </location>
</feature>